<dbReference type="InterPro" id="IPR054728">
    <property type="entry name" value="RsmB-like_ferredoxin"/>
</dbReference>
<feature type="binding site" evidence="13">
    <location>
        <position position="300"/>
    </location>
    <ligand>
        <name>S-adenosyl-L-methionine</name>
        <dbReference type="ChEBI" id="CHEBI:59789"/>
    </ligand>
</feature>
<dbReference type="InterPro" id="IPR029063">
    <property type="entry name" value="SAM-dependent_MTases_sf"/>
</dbReference>
<dbReference type="InterPro" id="IPR006027">
    <property type="entry name" value="NusB_RsmB_TIM44"/>
</dbReference>
<evidence type="ECO:0000256" key="10">
    <source>
        <dbReference type="ARBA" id="ARBA00030399"/>
    </source>
</evidence>
<sequence>MIKTQLTAASVVGRVLAGASLTEVLQDVWRVESSLSKQQRGAVQDLSYGVLRFYGQLGVILELLLKKPLRDRSLCHLLLVSLYQLQYSRVLPHTVVDQAVSASRCLVKGSGMQGLVNAVLRNFIRQQEKLLKQAAEKEIGRYSHPQWWVDKLRRQYPKNFAAILSANNKRPPMTLRVNRRMISVEAYCDLLTENGMQAEVLWPGALLLSQPVRVESLPGFVMGLVTVQDAGAQLAAPLLDVHDGMRVLDACAAPGGKSTHLLELANISLSVLDNDPERLIQVQQNLERLRMASERLICGDAANPDAWWDKQPYDRILADVPCSASGVVCRHPDIKWLRRESDLTKFAITQQAILDALWKILRKNGKLLYVTCSVFAEENTMQIEKFLKHHSDACQLPLSVAAMMDGQLLPDTQHDGFFYTLLQKT</sequence>
<dbReference type="Pfam" id="PF01029">
    <property type="entry name" value="NusB"/>
    <property type="match status" value="1"/>
</dbReference>
<dbReference type="FunFam" id="3.40.50.150:FF:000022">
    <property type="entry name" value="Ribosomal RNA small subunit methyltransferase B"/>
    <property type="match status" value="1"/>
</dbReference>
<keyword evidence="9 13" id="KW-0694">RNA-binding</keyword>
<dbReference type="RefSeq" id="WP_062558440.1">
    <property type="nucleotide sequence ID" value="NZ_CP013341.1"/>
</dbReference>
<reference evidence="18 21" key="3">
    <citation type="submission" date="2017-09" db="EMBL/GenBank/DDBJ databases">
        <authorList>
            <person name="Ehlers B."/>
            <person name="Leendertz F.H."/>
        </authorList>
    </citation>
    <scope>NUCLEOTIDE SEQUENCE [LARGE SCALE GENOMIC DNA]</scope>
    <source>
        <strain evidence="18 21">Nm42</strain>
    </source>
</reference>
<dbReference type="SUPFAM" id="SSF53335">
    <property type="entry name" value="S-adenosyl-L-methionine-dependent methyltransferases"/>
    <property type="match status" value="1"/>
</dbReference>
<dbReference type="PANTHER" id="PTHR22807:SF61">
    <property type="entry name" value="NOL1_NOP2_SUN FAMILY PROTEIN _ ANTITERMINATION NUSB DOMAIN-CONTAINING PROTEIN"/>
    <property type="match status" value="1"/>
</dbReference>
<dbReference type="EMBL" id="OCMU01000001">
    <property type="protein sequence ID" value="SOD18615.1"/>
    <property type="molecule type" value="Genomic_DNA"/>
</dbReference>
<dbReference type="EMBL" id="QAOL01000011">
    <property type="protein sequence ID" value="PTQ86135.1"/>
    <property type="molecule type" value="Genomic_DNA"/>
</dbReference>
<comment type="function">
    <text evidence="1">Specifically methylates the cytosine at position 967 (m5C967) of 16S rRNA.</text>
</comment>
<keyword evidence="7 13" id="KW-0808">Transferase</keyword>
<evidence type="ECO:0000313" key="21">
    <source>
        <dbReference type="Proteomes" id="UP000219335"/>
    </source>
</evidence>
<evidence type="ECO:0000256" key="5">
    <source>
        <dbReference type="ARBA" id="ARBA00022552"/>
    </source>
</evidence>
<dbReference type="InterPro" id="IPR023267">
    <property type="entry name" value="RCMT"/>
</dbReference>
<dbReference type="NCBIfam" id="TIGR00563">
    <property type="entry name" value="rsmB"/>
    <property type="match status" value="1"/>
</dbReference>
<accession>A0A0S3AHU1</accession>
<dbReference type="InterPro" id="IPR035926">
    <property type="entry name" value="NusB-like_sf"/>
</dbReference>
<dbReference type="Proteomes" id="UP000219335">
    <property type="component" value="Unassembled WGS sequence"/>
</dbReference>
<proteinExistence type="inferred from homology"/>
<feature type="binding site" evidence="13">
    <location>
        <position position="273"/>
    </location>
    <ligand>
        <name>S-adenosyl-L-methionine</name>
        <dbReference type="ChEBI" id="CHEBI:59789"/>
    </ligand>
</feature>
<keyword evidence="4" id="KW-0963">Cytoplasm</keyword>
<dbReference type="GO" id="GO:0006355">
    <property type="term" value="P:regulation of DNA-templated transcription"/>
    <property type="evidence" value="ECO:0007669"/>
    <property type="project" value="InterPro"/>
</dbReference>
<evidence type="ECO:0000256" key="13">
    <source>
        <dbReference type="PROSITE-ProRule" id="PRU01023"/>
    </source>
</evidence>
<evidence type="ECO:0000259" key="14">
    <source>
        <dbReference type="PROSITE" id="PS51686"/>
    </source>
</evidence>
<comment type="catalytic activity">
    <reaction evidence="12">
        <text>cytidine(967) in 16S rRNA + S-adenosyl-L-methionine = 5-methylcytidine(967) in 16S rRNA + S-adenosyl-L-homocysteine + H(+)</text>
        <dbReference type="Rhea" id="RHEA:42748"/>
        <dbReference type="Rhea" id="RHEA-COMP:10219"/>
        <dbReference type="Rhea" id="RHEA-COMP:10220"/>
        <dbReference type="ChEBI" id="CHEBI:15378"/>
        <dbReference type="ChEBI" id="CHEBI:57856"/>
        <dbReference type="ChEBI" id="CHEBI:59789"/>
        <dbReference type="ChEBI" id="CHEBI:74483"/>
        <dbReference type="ChEBI" id="CHEBI:82748"/>
        <dbReference type="EC" id="2.1.1.176"/>
    </reaction>
</comment>
<feature type="binding site" evidence="13">
    <location>
        <position position="319"/>
    </location>
    <ligand>
        <name>S-adenosyl-L-methionine</name>
        <dbReference type="ChEBI" id="CHEBI:59789"/>
    </ligand>
</feature>
<comment type="subcellular location">
    <subcellularLocation>
        <location evidence="2">Cytoplasm</location>
    </subcellularLocation>
</comment>
<evidence type="ECO:0000313" key="15">
    <source>
        <dbReference type="EMBL" id="PTQ86135.1"/>
    </source>
</evidence>
<dbReference type="Pfam" id="PF22458">
    <property type="entry name" value="RsmF-B_ferredox"/>
    <property type="match status" value="1"/>
</dbReference>
<dbReference type="SUPFAM" id="SSF48013">
    <property type="entry name" value="NusB-like"/>
    <property type="match status" value="1"/>
</dbReference>
<evidence type="ECO:0000256" key="7">
    <source>
        <dbReference type="ARBA" id="ARBA00022679"/>
    </source>
</evidence>
<evidence type="ECO:0000256" key="11">
    <source>
        <dbReference type="ARBA" id="ARBA00031088"/>
    </source>
</evidence>
<dbReference type="Gene3D" id="3.40.50.150">
    <property type="entry name" value="Vaccinia Virus protein VP39"/>
    <property type="match status" value="1"/>
</dbReference>
<dbReference type="EMBL" id="FOFX01000004">
    <property type="protein sequence ID" value="SEP77698.1"/>
    <property type="molecule type" value="Genomic_DNA"/>
</dbReference>
<dbReference type="KEGG" id="nur:ATY38_05585"/>
<reference evidence="16 19" key="1">
    <citation type="submission" date="2016-10" db="EMBL/GenBank/DDBJ databases">
        <authorList>
            <person name="de Groot N.N."/>
        </authorList>
    </citation>
    <scope>NUCLEOTIDE SEQUENCE [LARGE SCALE GENOMIC DNA]</scope>
    <source>
        <strain evidence="16">Nm10</strain>
        <strain evidence="17 19">Nm9</strain>
    </source>
</reference>
<reference evidence="20" key="2">
    <citation type="submission" date="2016-10" db="EMBL/GenBank/DDBJ databases">
        <authorList>
            <person name="Varghese N."/>
            <person name="Submissions S."/>
        </authorList>
    </citation>
    <scope>NUCLEOTIDE SEQUENCE [LARGE SCALE GENOMIC DNA]</scope>
    <source>
        <strain evidence="20">Nm10</strain>
    </source>
</reference>
<dbReference type="AlphaFoldDB" id="A0A0S3AHU1"/>
<evidence type="ECO:0000256" key="2">
    <source>
        <dbReference type="ARBA" id="ARBA00004496"/>
    </source>
</evidence>
<dbReference type="PRINTS" id="PR02008">
    <property type="entry name" value="RCMTFAMILY"/>
</dbReference>
<evidence type="ECO:0000256" key="6">
    <source>
        <dbReference type="ARBA" id="ARBA00022603"/>
    </source>
</evidence>
<dbReference type="Pfam" id="PF01189">
    <property type="entry name" value="Methyltr_RsmB-F"/>
    <property type="match status" value="1"/>
</dbReference>
<comment type="similarity">
    <text evidence="13">Belongs to the class I-like SAM-binding methyltransferase superfamily. RsmB/NOP family.</text>
</comment>
<dbReference type="GO" id="GO:0003723">
    <property type="term" value="F:RNA binding"/>
    <property type="evidence" value="ECO:0007669"/>
    <property type="project" value="UniProtKB-UniRule"/>
</dbReference>
<dbReference type="PROSITE" id="PS51686">
    <property type="entry name" value="SAM_MT_RSMB_NOP"/>
    <property type="match status" value="1"/>
</dbReference>
<evidence type="ECO:0000256" key="4">
    <source>
        <dbReference type="ARBA" id="ARBA00022490"/>
    </source>
</evidence>
<dbReference type="InterPro" id="IPR049560">
    <property type="entry name" value="MeTrfase_RsmB-F_NOP2_cat"/>
</dbReference>
<dbReference type="Proteomes" id="UP000181998">
    <property type="component" value="Unassembled WGS sequence"/>
</dbReference>
<evidence type="ECO:0000256" key="1">
    <source>
        <dbReference type="ARBA" id="ARBA00002724"/>
    </source>
</evidence>
<dbReference type="NCBIfam" id="NF008149">
    <property type="entry name" value="PRK10901.1"/>
    <property type="match status" value="1"/>
</dbReference>
<organism evidence="15 22">
    <name type="scientific">Nitrosomonas ureae</name>
    <dbReference type="NCBI Taxonomy" id="44577"/>
    <lineage>
        <taxon>Bacteria</taxon>
        <taxon>Pseudomonadati</taxon>
        <taxon>Pseudomonadota</taxon>
        <taxon>Betaproteobacteria</taxon>
        <taxon>Nitrosomonadales</taxon>
        <taxon>Nitrosomonadaceae</taxon>
        <taxon>Nitrosomonas</taxon>
    </lineage>
</organism>
<dbReference type="EC" id="2.1.1.176" evidence="3"/>
<evidence type="ECO:0000256" key="12">
    <source>
        <dbReference type="ARBA" id="ARBA00047283"/>
    </source>
</evidence>
<evidence type="ECO:0000313" key="18">
    <source>
        <dbReference type="EMBL" id="SOD18615.1"/>
    </source>
</evidence>
<evidence type="ECO:0000313" key="20">
    <source>
        <dbReference type="Proteomes" id="UP000182882"/>
    </source>
</evidence>
<dbReference type="PANTHER" id="PTHR22807">
    <property type="entry name" value="NOP2 YEAST -RELATED NOL1/NOP2/FMU SUN DOMAIN-CONTAINING"/>
    <property type="match status" value="1"/>
</dbReference>
<feature type="domain" description="SAM-dependent MTase RsmB/NOP-type" evidence="14">
    <location>
        <begin position="163"/>
        <end position="425"/>
    </location>
</feature>
<evidence type="ECO:0000313" key="17">
    <source>
        <dbReference type="EMBL" id="SEP77698.1"/>
    </source>
</evidence>
<dbReference type="Proteomes" id="UP000244110">
    <property type="component" value="Unassembled WGS sequence"/>
</dbReference>
<dbReference type="OrthoDB" id="9810297at2"/>
<dbReference type="EMBL" id="FNLN01000001">
    <property type="protein sequence ID" value="SDT84291.1"/>
    <property type="molecule type" value="Genomic_DNA"/>
</dbReference>
<dbReference type="Proteomes" id="UP000182882">
    <property type="component" value="Unassembled WGS sequence"/>
</dbReference>
<keyword evidence="8 13" id="KW-0949">S-adenosyl-L-methionine</keyword>
<evidence type="ECO:0000256" key="8">
    <source>
        <dbReference type="ARBA" id="ARBA00022691"/>
    </source>
</evidence>
<evidence type="ECO:0000313" key="16">
    <source>
        <dbReference type="EMBL" id="SDT84291.1"/>
    </source>
</evidence>
<evidence type="ECO:0000313" key="22">
    <source>
        <dbReference type="Proteomes" id="UP000244110"/>
    </source>
</evidence>
<dbReference type="InterPro" id="IPR001678">
    <property type="entry name" value="MeTrfase_RsmB-F_NOP2_dom"/>
</dbReference>
<gene>
    <name evidence="15" type="ORF">C8R28_101153</name>
    <name evidence="16" type="ORF">SAMN05216406_101209</name>
    <name evidence="17" type="ORF">SAMN05421510_100443</name>
    <name evidence="18" type="ORF">SAMN06297164_1761</name>
</gene>
<keyword evidence="5" id="KW-0698">rRNA processing</keyword>
<dbReference type="InterPro" id="IPR004573">
    <property type="entry name" value="rRNA_ssu_MeTfrase_B"/>
</dbReference>
<dbReference type="Gene3D" id="1.10.940.10">
    <property type="entry name" value="NusB-like"/>
    <property type="match status" value="1"/>
</dbReference>
<dbReference type="GO" id="GO:0005737">
    <property type="term" value="C:cytoplasm"/>
    <property type="evidence" value="ECO:0007669"/>
    <property type="project" value="UniProtKB-SubCell"/>
</dbReference>
<reference evidence="15 22" key="4">
    <citation type="submission" date="2018-04" db="EMBL/GenBank/DDBJ databases">
        <title>Active sludge and wastewater microbial communities from Klosterneuburg, Austria.</title>
        <authorList>
            <person name="Wagner M."/>
        </authorList>
    </citation>
    <scope>NUCLEOTIDE SEQUENCE [LARGE SCALE GENOMIC DNA]</scope>
    <source>
        <strain evidence="15 22">Nm4</strain>
    </source>
</reference>
<dbReference type="CDD" id="cd02440">
    <property type="entry name" value="AdoMet_MTases"/>
    <property type="match status" value="1"/>
</dbReference>
<name>A0A0S3AHU1_9PROT</name>
<keyword evidence="20" id="KW-1185">Reference proteome</keyword>
<dbReference type="Gene3D" id="1.10.287.730">
    <property type="entry name" value="Helix hairpin bin"/>
    <property type="match status" value="1"/>
</dbReference>
<evidence type="ECO:0000256" key="9">
    <source>
        <dbReference type="ARBA" id="ARBA00022884"/>
    </source>
</evidence>
<keyword evidence="6 13" id="KW-0489">Methyltransferase</keyword>
<protein>
    <recommendedName>
        <fullName evidence="3">16S rRNA (cytosine(967)-C(5))-methyltransferase</fullName>
        <ecNumber evidence="3">2.1.1.176</ecNumber>
    </recommendedName>
    <alternativeName>
        <fullName evidence="10">16S rRNA m5C967 methyltransferase</fullName>
    </alternativeName>
    <alternativeName>
        <fullName evidence="11">rRNA (cytosine-C(5)-)-methyltransferase RsmB</fullName>
    </alternativeName>
</protein>
<evidence type="ECO:0000256" key="3">
    <source>
        <dbReference type="ARBA" id="ARBA00012140"/>
    </source>
</evidence>
<evidence type="ECO:0000313" key="19">
    <source>
        <dbReference type="Proteomes" id="UP000181998"/>
    </source>
</evidence>
<dbReference type="Gene3D" id="3.30.70.1170">
    <property type="entry name" value="Sun protein, domain 3"/>
    <property type="match status" value="1"/>
</dbReference>
<feature type="binding site" evidence="13">
    <location>
        <begin position="251"/>
        <end position="257"/>
    </location>
    <ligand>
        <name>S-adenosyl-L-methionine</name>
        <dbReference type="ChEBI" id="CHEBI:59789"/>
    </ligand>
</feature>
<dbReference type="GO" id="GO:0008649">
    <property type="term" value="F:rRNA methyltransferase activity"/>
    <property type="evidence" value="ECO:0007669"/>
    <property type="project" value="InterPro"/>
</dbReference>
<feature type="active site" description="Nucleophile" evidence="13">
    <location>
        <position position="372"/>
    </location>
</feature>
<dbReference type="STRING" id="44577.ATY38_05585"/>